<comment type="caution">
    <text evidence="3">The sequence shown here is derived from an EMBL/GenBank/DDBJ whole genome shotgun (WGS) entry which is preliminary data.</text>
</comment>
<gene>
    <name evidence="3" type="ORF">B0T16DRAFT_81309</name>
</gene>
<feature type="compositionally biased region" description="Polar residues" evidence="1">
    <location>
        <begin position="15"/>
        <end position="50"/>
    </location>
</feature>
<feature type="transmembrane region" description="Helical" evidence="2">
    <location>
        <begin position="243"/>
        <end position="263"/>
    </location>
</feature>
<name>A0AA39YF69_9PEZI</name>
<dbReference type="Proteomes" id="UP001174936">
    <property type="component" value="Unassembled WGS sequence"/>
</dbReference>
<dbReference type="EMBL" id="JAULSV010000002">
    <property type="protein sequence ID" value="KAK0651527.1"/>
    <property type="molecule type" value="Genomic_DNA"/>
</dbReference>
<evidence type="ECO:0000256" key="2">
    <source>
        <dbReference type="SAM" id="Phobius"/>
    </source>
</evidence>
<evidence type="ECO:0000313" key="4">
    <source>
        <dbReference type="Proteomes" id="UP001174936"/>
    </source>
</evidence>
<keyword evidence="2" id="KW-0812">Transmembrane</keyword>
<keyword evidence="4" id="KW-1185">Reference proteome</keyword>
<dbReference type="AlphaFoldDB" id="A0AA39YF69"/>
<protein>
    <submittedName>
        <fullName evidence="3">Uncharacterized protein</fullName>
    </submittedName>
</protein>
<sequence>MPWLDANGFMALPGFSSSARPRDTASLSEENGNHATTLSKASDSSGSLTSGPMGHDQIVWQRGGSQPKSSGPMVLRGRGNGSIWDELARQPANCGVIGGCRWRGPTLCRSSPGASSTCSSRSGVVVVCDPKVRDMINPSSFGSHTACGRFTPMRFRGLGCYLGICQSIFCSGTVSQFQFVIALRRLPMRSEFSCSVPFLNGTPPEGEGGINSPRRVHSTQSNPQPMTANTNPTRWYDEREGGIMWLFSFSLFIIIFIIIIIACE</sequence>
<evidence type="ECO:0000313" key="3">
    <source>
        <dbReference type="EMBL" id="KAK0651527.1"/>
    </source>
</evidence>
<evidence type="ECO:0000256" key="1">
    <source>
        <dbReference type="SAM" id="MobiDB-lite"/>
    </source>
</evidence>
<keyword evidence="2" id="KW-0472">Membrane</keyword>
<proteinExistence type="predicted"/>
<accession>A0AA39YF69</accession>
<reference evidence="3" key="1">
    <citation type="submission" date="2023-06" db="EMBL/GenBank/DDBJ databases">
        <title>Genome-scale phylogeny and comparative genomics of the fungal order Sordariales.</title>
        <authorList>
            <consortium name="Lawrence Berkeley National Laboratory"/>
            <person name="Hensen N."/>
            <person name="Bonometti L."/>
            <person name="Westerberg I."/>
            <person name="Brannstrom I.O."/>
            <person name="Guillou S."/>
            <person name="Cros-Aarteil S."/>
            <person name="Calhoun S."/>
            <person name="Haridas S."/>
            <person name="Kuo A."/>
            <person name="Mondo S."/>
            <person name="Pangilinan J."/>
            <person name="Riley R."/>
            <person name="Labutti K."/>
            <person name="Andreopoulos B."/>
            <person name="Lipzen A."/>
            <person name="Chen C."/>
            <person name="Yanf M."/>
            <person name="Daum C."/>
            <person name="Ng V."/>
            <person name="Clum A."/>
            <person name="Steindorff A."/>
            <person name="Ohm R."/>
            <person name="Martin F."/>
            <person name="Silar P."/>
            <person name="Natvig D."/>
            <person name="Lalanne C."/>
            <person name="Gautier V."/>
            <person name="Ament-Velasquez S.L."/>
            <person name="Kruys A."/>
            <person name="Hutchinson M.I."/>
            <person name="Powell A.J."/>
            <person name="Barry K."/>
            <person name="Miller A.N."/>
            <person name="Grigoriev I.V."/>
            <person name="Debuchy R."/>
            <person name="Gladieux P."/>
            <person name="Thoren M.H."/>
            <person name="Johannesson H."/>
        </authorList>
    </citation>
    <scope>NUCLEOTIDE SEQUENCE</scope>
    <source>
        <strain evidence="3">SMH2532-1</strain>
    </source>
</reference>
<feature type="region of interest" description="Disordered" evidence="1">
    <location>
        <begin position="12"/>
        <end position="72"/>
    </location>
</feature>
<organism evidence="3 4">
    <name type="scientific">Cercophora newfieldiana</name>
    <dbReference type="NCBI Taxonomy" id="92897"/>
    <lineage>
        <taxon>Eukaryota</taxon>
        <taxon>Fungi</taxon>
        <taxon>Dikarya</taxon>
        <taxon>Ascomycota</taxon>
        <taxon>Pezizomycotina</taxon>
        <taxon>Sordariomycetes</taxon>
        <taxon>Sordariomycetidae</taxon>
        <taxon>Sordariales</taxon>
        <taxon>Lasiosphaeriaceae</taxon>
        <taxon>Cercophora</taxon>
    </lineage>
</organism>
<keyword evidence="2" id="KW-1133">Transmembrane helix</keyword>
<feature type="compositionally biased region" description="Polar residues" evidence="1">
    <location>
        <begin position="218"/>
        <end position="232"/>
    </location>
</feature>
<feature type="region of interest" description="Disordered" evidence="1">
    <location>
        <begin position="203"/>
        <end position="232"/>
    </location>
</feature>